<feature type="domain" description="CsbD-like" evidence="3">
    <location>
        <begin position="6"/>
        <end position="58"/>
    </location>
</feature>
<accession>A0ABX1DNB9</accession>
<reference evidence="4 5" key="1">
    <citation type="submission" date="2020-03" db="EMBL/GenBank/DDBJ databases">
        <title>Whole genome sequencing of clinical and environmental type strains of Ochrobactrum.</title>
        <authorList>
            <person name="Dharne M."/>
        </authorList>
    </citation>
    <scope>NUCLEOTIDE SEQUENCE [LARGE SCALE GENOMIC DNA]</scope>
    <source>
        <strain evidence="4 5">CIP 109452</strain>
    </source>
</reference>
<sequence length="63" mass="6426">MSSTTDKIKGKANQAGGAIKEEAGKLTGNRKVEAEGAAQKLKGKAQEAKGKAKDAVKSVVDKA</sequence>
<gene>
    <name evidence="4" type="ORF">HED55_17990</name>
</gene>
<evidence type="ECO:0000256" key="1">
    <source>
        <dbReference type="ARBA" id="ARBA00009129"/>
    </source>
</evidence>
<dbReference type="InterPro" id="IPR008462">
    <property type="entry name" value="CsbD"/>
</dbReference>
<organism evidence="4 5">
    <name type="scientific">Brucella haematophila</name>
    <dbReference type="NCBI Taxonomy" id="419474"/>
    <lineage>
        <taxon>Bacteria</taxon>
        <taxon>Pseudomonadati</taxon>
        <taxon>Pseudomonadota</taxon>
        <taxon>Alphaproteobacteria</taxon>
        <taxon>Hyphomicrobiales</taxon>
        <taxon>Brucellaceae</taxon>
        <taxon>Brucella/Ochrobactrum group</taxon>
        <taxon>Brucella</taxon>
    </lineage>
</organism>
<comment type="similarity">
    <text evidence="1">Belongs to the UPF0337 (CsbD) family.</text>
</comment>
<dbReference type="RefSeq" id="WP_113533395.1">
    <property type="nucleotide sequence ID" value="NZ_JBHEEQ010000031.1"/>
</dbReference>
<comment type="caution">
    <text evidence="4">The sequence shown here is derived from an EMBL/GenBank/DDBJ whole genome shotgun (WGS) entry which is preliminary data.</text>
</comment>
<evidence type="ECO:0000256" key="2">
    <source>
        <dbReference type="SAM" id="MobiDB-lite"/>
    </source>
</evidence>
<evidence type="ECO:0000313" key="4">
    <source>
        <dbReference type="EMBL" id="NKC04434.1"/>
    </source>
</evidence>
<dbReference type="Gene3D" id="1.10.1470.10">
    <property type="entry name" value="YjbJ"/>
    <property type="match status" value="1"/>
</dbReference>
<evidence type="ECO:0000259" key="3">
    <source>
        <dbReference type="Pfam" id="PF05532"/>
    </source>
</evidence>
<dbReference type="EMBL" id="JAAVLN010000002">
    <property type="protein sequence ID" value="NKC04434.1"/>
    <property type="molecule type" value="Genomic_DNA"/>
</dbReference>
<dbReference type="Pfam" id="PF05532">
    <property type="entry name" value="CsbD"/>
    <property type="match status" value="1"/>
</dbReference>
<feature type="compositionally biased region" description="Basic and acidic residues" evidence="2">
    <location>
        <begin position="19"/>
        <end position="34"/>
    </location>
</feature>
<dbReference type="GeneID" id="61315309"/>
<evidence type="ECO:0000313" key="5">
    <source>
        <dbReference type="Proteomes" id="UP000704467"/>
    </source>
</evidence>
<feature type="compositionally biased region" description="Basic and acidic residues" evidence="2">
    <location>
        <begin position="44"/>
        <end position="63"/>
    </location>
</feature>
<protein>
    <submittedName>
        <fullName evidence="4">CsbD family protein</fullName>
    </submittedName>
</protein>
<keyword evidence="5" id="KW-1185">Reference proteome</keyword>
<dbReference type="Proteomes" id="UP000704467">
    <property type="component" value="Unassembled WGS sequence"/>
</dbReference>
<dbReference type="InterPro" id="IPR036629">
    <property type="entry name" value="YjbJ_sf"/>
</dbReference>
<feature type="region of interest" description="Disordered" evidence="2">
    <location>
        <begin position="1"/>
        <end position="63"/>
    </location>
</feature>
<proteinExistence type="inferred from homology"/>
<name>A0ABX1DNB9_9HYPH</name>
<dbReference type="SUPFAM" id="SSF69047">
    <property type="entry name" value="Hypothetical protein YjbJ"/>
    <property type="match status" value="1"/>
</dbReference>